<dbReference type="PANTHER" id="PTHR43238">
    <property type="entry name" value="GDP-L-FUCOSE SYNTHASE"/>
    <property type="match status" value="1"/>
</dbReference>
<feature type="binding site" evidence="9">
    <location>
        <begin position="168"/>
        <end position="171"/>
    </location>
    <ligand>
        <name>NADP(+)</name>
        <dbReference type="ChEBI" id="CHEBI:58349"/>
    </ligand>
</feature>
<proteinExistence type="inferred from homology"/>
<dbReference type="FunFam" id="3.40.50.720:FF:000101">
    <property type="entry name" value="GDP-L-fucose synthase"/>
    <property type="match status" value="1"/>
</dbReference>
<dbReference type="Gene3D" id="3.90.25.10">
    <property type="entry name" value="UDP-galactose 4-epimerase, domain 1"/>
    <property type="match status" value="1"/>
</dbReference>
<dbReference type="Proteomes" id="UP000182409">
    <property type="component" value="Unassembled WGS sequence"/>
</dbReference>
<keyword evidence="5 9" id="KW-0560">Oxidoreductase</keyword>
<dbReference type="Pfam" id="PF01370">
    <property type="entry name" value="Epimerase"/>
    <property type="match status" value="1"/>
</dbReference>
<evidence type="ECO:0000256" key="8">
    <source>
        <dbReference type="ARBA" id="ARBA00051935"/>
    </source>
</evidence>
<dbReference type="GO" id="GO:0050577">
    <property type="term" value="F:GDP-L-fucose synthase activity"/>
    <property type="evidence" value="ECO:0007669"/>
    <property type="project" value="UniProtKB-UniRule"/>
</dbReference>
<feature type="active site" description="Proton donor/acceptor" evidence="9">
    <location>
        <position position="141"/>
    </location>
</feature>
<comment type="pathway">
    <text evidence="1 9">Nucleotide-sugar biosynthesis; GDP-L-fucose biosynthesis via de novo pathway; GDP-L-fucose from GDP-alpha-D-mannose: step 2/2.</text>
</comment>
<evidence type="ECO:0000256" key="7">
    <source>
        <dbReference type="ARBA" id="ARBA00023268"/>
    </source>
</evidence>
<evidence type="ECO:0000313" key="11">
    <source>
        <dbReference type="EMBL" id="SEB39462.1"/>
    </source>
</evidence>
<evidence type="ECO:0000259" key="10">
    <source>
        <dbReference type="Pfam" id="PF01370"/>
    </source>
</evidence>
<feature type="binding site" evidence="9">
    <location>
        <position position="145"/>
    </location>
    <ligand>
        <name>NADP(+)</name>
        <dbReference type="ChEBI" id="CHEBI:58349"/>
    </ligand>
</feature>
<dbReference type="CDD" id="cd05239">
    <property type="entry name" value="GDP_FS_SDR_e"/>
    <property type="match status" value="1"/>
</dbReference>
<comment type="catalytic activity">
    <reaction evidence="8 9">
        <text>GDP-beta-L-fucose + NADP(+) = GDP-4-dehydro-alpha-D-rhamnose + NADPH + H(+)</text>
        <dbReference type="Rhea" id="RHEA:18885"/>
        <dbReference type="ChEBI" id="CHEBI:15378"/>
        <dbReference type="ChEBI" id="CHEBI:57273"/>
        <dbReference type="ChEBI" id="CHEBI:57783"/>
        <dbReference type="ChEBI" id="CHEBI:57964"/>
        <dbReference type="ChEBI" id="CHEBI:58349"/>
        <dbReference type="EC" id="1.1.1.271"/>
    </reaction>
</comment>
<dbReference type="RefSeq" id="WP_083350237.1">
    <property type="nucleotide sequence ID" value="NZ_FNSD01000001.1"/>
</dbReference>
<dbReference type="OrthoDB" id="9811425at2"/>
<feature type="binding site" evidence="9">
    <location>
        <begin position="15"/>
        <end position="21"/>
    </location>
    <ligand>
        <name>NADP(+)</name>
        <dbReference type="ChEBI" id="CHEBI:58349"/>
    </ligand>
</feature>
<dbReference type="SUPFAM" id="SSF51735">
    <property type="entry name" value="NAD(P)-binding Rossmann-fold domains"/>
    <property type="match status" value="1"/>
</dbReference>
<evidence type="ECO:0000256" key="4">
    <source>
        <dbReference type="ARBA" id="ARBA00022857"/>
    </source>
</evidence>
<evidence type="ECO:0000256" key="1">
    <source>
        <dbReference type="ARBA" id="ARBA00004883"/>
    </source>
</evidence>
<feature type="binding site" evidence="9">
    <location>
        <position position="207"/>
    </location>
    <ligand>
        <name>substrate</name>
    </ligand>
</feature>
<dbReference type="HAMAP" id="MF_00956">
    <property type="entry name" value="GDP_fucose_synth"/>
    <property type="match status" value="1"/>
</dbReference>
<reference evidence="11 12" key="1">
    <citation type="submission" date="2016-10" db="EMBL/GenBank/DDBJ databases">
        <authorList>
            <person name="de Groot N.N."/>
        </authorList>
    </citation>
    <scope>NUCLEOTIDE SEQUENCE [LARGE SCALE GENOMIC DNA]</scope>
    <source>
        <strain evidence="11 12">AB35.6</strain>
    </source>
</reference>
<dbReference type="EC" id="1.1.1.271" evidence="3 9"/>
<dbReference type="InterPro" id="IPR028614">
    <property type="entry name" value="GDP_fucose/colitose_synth"/>
</dbReference>
<comment type="function">
    <text evidence="9">Catalyzes the two-step NADP-dependent conversion of GDP-4-dehydro-6-deoxy-D-mannose to GDP-fucose, involving an epimerase and a reductase reaction.</text>
</comment>
<dbReference type="GO" id="GO:0042351">
    <property type="term" value="P:'de novo' GDP-L-fucose biosynthetic process"/>
    <property type="evidence" value="ECO:0007669"/>
    <property type="project" value="UniProtKB-UniRule"/>
</dbReference>
<sequence>MSGYMPVDAPIFIAGHRGLVGSAIGRELRRLGYTNLLTRSRAELDLLHADSVADFFLKERPKFVVLAAAKVGGILANNSYPADFIRQNLAIQSNIIEASYANGVDRLLFLGSSCIYPKMAPQPMPESCLLTGPLEPTNRPYALAKIAGIEMCWSFNRQYGTRYLAAMPTNLYGPNDNFDLNTSHVLPALMRKTAKAIAEGAPEVEVWGSGTPKRELLYSDDLAEACVYLLNLSQEKYSTLLRDDVPPLINIGTGEDVTIRELAETVARVLGFKGVLRFDPSKPDGTPRKLMDVSLIHALGWQHSVALEEGIKRTWEAVQGEIGN</sequence>
<dbReference type="EMBL" id="FNSD01000001">
    <property type="protein sequence ID" value="SEB39462.1"/>
    <property type="molecule type" value="Genomic_DNA"/>
</dbReference>
<evidence type="ECO:0000256" key="5">
    <source>
        <dbReference type="ARBA" id="ARBA00023002"/>
    </source>
</evidence>
<gene>
    <name evidence="9" type="primary">fcl</name>
    <name evidence="11" type="ORF">SAMN05443244_0237</name>
</gene>
<feature type="binding site" evidence="9">
    <location>
        <position position="284"/>
    </location>
    <ligand>
        <name>substrate</name>
    </ligand>
</feature>
<feature type="site" description="Important for catalytic activity" evidence="9">
    <location>
        <position position="112"/>
    </location>
</feature>
<organism evidence="11 12">
    <name type="scientific">Terriglobus roseus</name>
    <dbReference type="NCBI Taxonomy" id="392734"/>
    <lineage>
        <taxon>Bacteria</taxon>
        <taxon>Pseudomonadati</taxon>
        <taxon>Acidobacteriota</taxon>
        <taxon>Terriglobia</taxon>
        <taxon>Terriglobales</taxon>
        <taxon>Acidobacteriaceae</taxon>
        <taxon>Terriglobus</taxon>
    </lineage>
</organism>
<dbReference type="PANTHER" id="PTHR43238:SF1">
    <property type="entry name" value="GDP-L-FUCOSE SYNTHASE"/>
    <property type="match status" value="1"/>
</dbReference>
<dbReference type="UniPathway" id="UPA00128">
    <property type="reaction ID" value="UER00191"/>
</dbReference>
<name>A0A1H4J1M4_9BACT</name>
<feature type="site" description="Important for catalytic activity" evidence="9">
    <location>
        <position position="114"/>
    </location>
</feature>
<dbReference type="Gene3D" id="3.40.50.720">
    <property type="entry name" value="NAD(P)-binding Rossmann-like Domain"/>
    <property type="match status" value="1"/>
</dbReference>
<dbReference type="AlphaFoldDB" id="A0A1H4J1M4"/>
<protein>
    <recommendedName>
        <fullName evidence="3 9">GDP-L-fucose synthase</fullName>
        <ecNumber evidence="3 9">1.1.1.271</ecNumber>
    </recommendedName>
    <alternativeName>
        <fullName evidence="9">GDP-4-keto-6-deoxy-D-mannose-3,5-epimerase-4-reductase</fullName>
    </alternativeName>
</protein>
<comment type="similarity">
    <text evidence="2 9">Belongs to the NAD(P)-dependent epimerase/dehydratase family. Fucose synthase subfamily.</text>
</comment>
<dbReference type="InterPro" id="IPR001509">
    <property type="entry name" value="Epimerase_deHydtase"/>
</dbReference>
<feature type="binding site" evidence="9">
    <location>
        <begin position="110"/>
        <end position="113"/>
    </location>
    <ligand>
        <name>NADP(+)</name>
        <dbReference type="ChEBI" id="CHEBI:58349"/>
    </ligand>
</feature>
<evidence type="ECO:0000256" key="6">
    <source>
        <dbReference type="ARBA" id="ARBA00023235"/>
    </source>
</evidence>
<feature type="binding site" evidence="9">
    <location>
        <position position="184"/>
    </location>
    <ligand>
        <name>NADP(+)</name>
        <dbReference type="ChEBI" id="CHEBI:58349"/>
    </ligand>
</feature>
<feature type="binding site" evidence="9">
    <location>
        <position position="214"/>
    </location>
    <ligand>
        <name>substrate</name>
    </ligand>
</feature>
<dbReference type="GO" id="GO:0070401">
    <property type="term" value="F:NADP+ binding"/>
    <property type="evidence" value="ECO:0007669"/>
    <property type="project" value="UniProtKB-UniRule"/>
</dbReference>
<keyword evidence="4 9" id="KW-0521">NADP</keyword>
<feature type="domain" description="NAD-dependent epimerase/dehydratase" evidence="10">
    <location>
        <begin position="11"/>
        <end position="234"/>
    </location>
</feature>
<evidence type="ECO:0000256" key="9">
    <source>
        <dbReference type="HAMAP-Rule" id="MF_00956"/>
    </source>
</evidence>
<feature type="binding site" evidence="9">
    <location>
        <position position="192"/>
    </location>
    <ligand>
        <name>substrate</name>
    </ligand>
</feature>
<evidence type="ECO:0000256" key="3">
    <source>
        <dbReference type="ARBA" id="ARBA00012371"/>
    </source>
</evidence>
<keyword evidence="6 9" id="KW-0413">Isomerase</keyword>
<dbReference type="GO" id="GO:0016853">
    <property type="term" value="F:isomerase activity"/>
    <property type="evidence" value="ECO:0007669"/>
    <property type="project" value="UniProtKB-KW"/>
</dbReference>
<keyword evidence="7 9" id="KW-0511">Multifunctional enzyme</keyword>
<evidence type="ECO:0000256" key="2">
    <source>
        <dbReference type="ARBA" id="ARBA00005959"/>
    </source>
</evidence>
<evidence type="ECO:0000313" key="12">
    <source>
        <dbReference type="Proteomes" id="UP000182409"/>
    </source>
</evidence>
<dbReference type="InterPro" id="IPR036291">
    <property type="entry name" value="NAD(P)-bd_dom_sf"/>
</dbReference>
<accession>A0A1H4J1M4</accession>